<evidence type="ECO:0000313" key="3">
    <source>
        <dbReference type="Proteomes" id="UP000030635"/>
    </source>
</evidence>
<gene>
    <name evidence="2" type="ORF">U729_2595</name>
</gene>
<dbReference type="EMBL" id="CP006905">
    <property type="protein sequence ID" value="AIY83391.1"/>
    <property type="molecule type" value="Genomic_DNA"/>
</dbReference>
<protein>
    <submittedName>
        <fullName evidence="2">Putative sigma factor</fullName>
    </submittedName>
</protein>
<keyword evidence="1" id="KW-0175">Coiled coil</keyword>
<accession>A0A0A7FX52</accession>
<dbReference type="HOGENOM" id="CLU_139760_0_0_9"/>
<dbReference type="OrthoDB" id="1706986at2"/>
<sequence length="159" mass="18985">MIDKNIFRKTEAILYDYNNLALRIDLLKAEIKDIEETYQGCGAMSYEERTQATNKFNSSVEDEIIQREKELRALKLDLNNKMKLKRRIDAAIQGLKKDEERKLVELRYINKRPLSWNQIAYVLKYSQEYCRKDLRKSAIKGIADTVFYNPYRQERFGFL</sequence>
<dbReference type="STRING" id="1561.NPD11_436"/>
<reference evidence="2 3" key="1">
    <citation type="journal article" date="2015" name="Infect. Genet. Evol.">
        <title>Genomic sequences of six botulinum neurotoxin-producing strains representing three clostridial species illustrate the mobility and diversity of botulinum neurotoxin genes.</title>
        <authorList>
            <person name="Smith T.J."/>
            <person name="Hill K.K."/>
            <person name="Xie G."/>
            <person name="Foley B.T."/>
            <person name="Williamson C.H."/>
            <person name="Foster J.T."/>
            <person name="Johnson S.L."/>
            <person name="Chertkov O."/>
            <person name="Teshima H."/>
            <person name="Gibbons H.S."/>
            <person name="Johnsky L.A."/>
            <person name="Karavis M.A."/>
            <person name="Smith L.A."/>
        </authorList>
    </citation>
    <scope>NUCLEOTIDE SEQUENCE [LARGE SCALE GENOMIC DNA]</scope>
    <source>
        <strain evidence="2 3">Sullivan</strain>
    </source>
</reference>
<keyword evidence="3" id="KW-1185">Reference proteome</keyword>
<dbReference type="Proteomes" id="UP000030635">
    <property type="component" value="Chromosome"/>
</dbReference>
<proteinExistence type="predicted"/>
<dbReference type="eggNOG" id="COG1191">
    <property type="taxonomic scope" value="Bacteria"/>
</dbReference>
<dbReference type="KEGG" id="cbv:U729_2595"/>
<organism evidence="2 3">
    <name type="scientific">Clostridium baratii str. Sullivan</name>
    <dbReference type="NCBI Taxonomy" id="1415775"/>
    <lineage>
        <taxon>Bacteria</taxon>
        <taxon>Bacillati</taxon>
        <taxon>Bacillota</taxon>
        <taxon>Clostridia</taxon>
        <taxon>Eubacteriales</taxon>
        <taxon>Clostridiaceae</taxon>
        <taxon>Clostridium</taxon>
    </lineage>
</organism>
<feature type="coiled-coil region" evidence="1">
    <location>
        <begin position="17"/>
        <end position="101"/>
    </location>
</feature>
<evidence type="ECO:0000256" key="1">
    <source>
        <dbReference type="SAM" id="Coils"/>
    </source>
</evidence>
<name>A0A0A7FX52_9CLOT</name>
<dbReference type="RefSeq" id="WP_039315747.1">
    <property type="nucleotide sequence ID" value="NZ_CP006905.1"/>
</dbReference>
<evidence type="ECO:0000313" key="2">
    <source>
        <dbReference type="EMBL" id="AIY83391.1"/>
    </source>
</evidence>
<dbReference type="AlphaFoldDB" id="A0A0A7FX52"/>